<dbReference type="EMBL" id="BAJS01000002">
    <property type="protein sequence ID" value="GAK35651.1"/>
    <property type="molecule type" value="Genomic_DNA"/>
</dbReference>
<organism evidence="1 2">
    <name type="scientific">Bacteroides graminisolvens DSM 19988 = JCM 15093</name>
    <dbReference type="NCBI Taxonomy" id="1121097"/>
    <lineage>
        <taxon>Bacteria</taxon>
        <taxon>Pseudomonadati</taxon>
        <taxon>Bacteroidota</taxon>
        <taxon>Bacteroidia</taxon>
        <taxon>Bacteroidales</taxon>
        <taxon>Bacteroidaceae</taxon>
        <taxon>Bacteroides</taxon>
    </lineage>
</organism>
<protein>
    <submittedName>
        <fullName evidence="1">Uncharacterized protein</fullName>
    </submittedName>
</protein>
<dbReference type="AlphaFoldDB" id="A0A069D047"/>
<evidence type="ECO:0000313" key="1">
    <source>
        <dbReference type="EMBL" id="GAK35651.1"/>
    </source>
</evidence>
<dbReference type="Proteomes" id="UP000027601">
    <property type="component" value="Unassembled WGS sequence"/>
</dbReference>
<name>A0A069D047_9BACE</name>
<gene>
    <name evidence="1" type="ORF">JCM15093_761</name>
</gene>
<accession>A0A069D047</accession>
<evidence type="ECO:0000313" key="2">
    <source>
        <dbReference type="Proteomes" id="UP000027601"/>
    </source>
</evidence>
<reference evidence="1 2" key="1">
    <citation type="journal article" date="2015" name="Microbes Environ.">
        <title>Distribution and evolution of nitrogen fixation genes in the phylum bacteroidetes.</title>
        <authorList>
            <person name="Inoue J."/>
            <person name="Oshima K."/>
            <person name="Suda W."/>
            <person name="Sakamoto M."/>
            <person name="Iino T."/>
            <person name="Noda S."/>
            <person name="Hongoh Y."/>
            <person name="Hattori M."/>
            <person name="Ohkuma M."/>
        </authorList>
    </citation>
    <scope>NUCLEOTIDE SEQUENCE [LARGE SCALE GENOMIC DNA]</scope>
    <source>
        <strain evidence="1 2">JCM 15093</strain>
    </source>
</reference>
<keyword evidence="2" id="KW-1185">Reference proteome</keyword>
<comment type="caution">
    <text evidence="1">The sequence shown here is derived from an EMBL/GenBank/DDBJ whole genome shotgun (WGS) entry which is preliminary data.</text>
</comment>
<sequence length="87" mass="9797">MTENGQPLTVTRELTEDPLYTITNDIPATVWINKFPASMMEEYLKNHIFVVKASKPDSNISVTVTDAFGKVYRETVARPKAFSTAMK</sequence>
<proteinExistence type="predicted"/>